<keyword evidence="1" id="KW-0472">Membrane</keyword>
<keyword evidence="1" id="KW-0812">Transmembrane</keyword>
<proteinExistence type="predicted"/>
<feature type="transmembrane region" description="Helical" evidence="1">
    <location>
        <begin position="18"/>
        <end position="37"/>
    </location>
</feature>
<evidence type="ECO:0000313" key="2">
    <source>
        <dbReference type="EMBL" id="QHT81738.1"/>
    </source>
</evidence>
<keyword evidence="1" id="KW-1133">Transmembrane helix</keyword>
<accession>A0A6C0HM13</accession>
<evidence type="ECO:0008006" key="3">
    <source>
        <dbReference type="Google" id="ProtNLM"/>
    </source>
</evidence>
<dbReference type="EMBL" id="MN739989">
    <property type="protein sequence ID" value="QHT81738.1"/>
    <property type="molecule type" value="Genomic_DNA"/>
</dbReference>
<reference evidence="2" key="1">
    <citation type="journal article" date="2020" name="Nature">
        <title>Giant virus diversity and host interactions through global metagenomics.</title>
        <authorList>
            <person name="Schulz F."/>
            <person name="Roux S."/>
            <person name="Paez-Espino D."/>
            <person name="Jungbluth S."/>
            <person name="Walsh D.A."/>
            <person name="Denef V.J."/>
            <person name="McMahon K.D."/>
            <person name="Konstantinidis K.T."/>
            <person name="Eloe-Fadrosh E.A."/>
            <person name="Kyrpides N.C."/>
            <person name="Woyke T."/>
        </authorList>
    </citation>
    <scope>NUCLEOTIDE SEQUENCE</scope>
    <source>
        <strain evidence="2">GVMAG-M-3300023184-13</strain>
    </source>
</reference>
<organism evidence="2">
    <name type="scientific">viral metagenome</name>
    <dbReference type="NCBI Taxonomy" id="1070528"/>
    <lineage>
        <taxon>unclassified sequences</taxon>
        <taxon>metagenomes</taxon>
        <taxon>organismal metagenomes</taxon>
    </lineage>
</organism>
<evidence type="ECO:0000256" key="1">
    <source>
        <dbReference type="SAM" id="Phobius"/>
    </source>
</evidence>
<dbReference type="AlphaFoldDB" id="A0A6C0HM13"/>
<name>A0A6C0HM13_9ZZZZ</name>
<sequence>MKTIFQIINNKLNNNLKYLLWFMCSIIIFIIFYIFYINKIEFMSNNNNNNNNNLILKNIQGFPLKDYKYLFFDIFYKDNNIYLILPIYNKPTNSDNIEVKINNYKLNKTNEYLKDIGEPTHILIYNYITDLEQFEVSITYENNTINYILQNNKLTKNKNENENKNDLVLTTLFKDDYILFPIFYKYYTQQGVSHFYMYYNGEINDNIKKMFNFKNVTLIQWNYQYFNNSDCKYLHHAQLGQMHHAIYKFGKNMCNYMIFCDIDEYLYIPDYTLKDFIMLNAEVDVFGFCNKWSNTIDNIIPKEFPNKFLTSKPIEYTDRSKNIYKISSINTINIHSGYDYPIIPKFKTDLYMFHFYNWSQSQRIKDDCNILTEIKL</sequence>
<protein>
    <recommendedName>
        <fullName evidence="3">Glycosyltransferase family 92 protein</fullName>
    </recommendedName>
</protein>
<dbReference type="Pfam" id="PF13704">
    <property type="entry name" value="Glyco_tranf_2_4"/>
    <property type="match status" value="1"/>
</dbReference>